<protein>
    <submittedName>
        <fullName evidence="2">EDR2 protein</fullName>
    </submittedName>
</protein>
<keyword evidence="3" id="KW-1185">Reference proteome</keyword>
<dbReference type="Proteomes" id="UP000649617">
    <property type="component" value="Unassembled WGS sequence"/>
</dbReference>
<dbReference type="InterPro" id="IPR025804">
    <property type="entry name" value="Pox/kineto_cap_MeTfrase"/>
</dbReference>
<dbReference type="PANTHER" id="PTHR12136">
    <property type="entry name" value="ENHANCED DISEASE RESISTANCE-RELATED"/>
    <property type="match status" value="1"/>
</dbReference>
<evidence type="ECO:0000313" key="2">
    <source>
        <dbReference type="EMBL" id="CAE7677989.1"/>
    </source>
</evidence>
<dbReference type="InterPro" id="IPR029063">
    <property type="entry name" value="SAM-dependent_MTases_sf"/>
</dbReference>
<comment type="caution">
    <text evidence="2">The sequence shown here is derived from an EMBL/GenBank/DDBJ whole genome shotgun (WGS) entry which is preliminary data.</text>
</comment>
<dbReference type="AlphaFoldDB" id="A0A812WDQ4"/>
<reference evidence="2" key="1">
    <citation type="submission" date="2021-02" db="EMBL/GenBank/DDBJ databases">
        <authorList>
            <person name="Dougan E. K."/>
            <person name="Rhodes N."/>
            <person name="Thang M."/>
            <person name="Chan C."/>
        </authorList>
    </citation>
    <scope>NUCLEOTIDE SEQUENCE</scope>
</reference>
<dbReference type="GO" id="GO:0006370">
    <property type="term" value="P:7-methylguanosine mRNA capping"/>
    <property type="evidence" value="ECO:0007669"/>
    <property type="project" value="InterPro"/>
</dbReference>
<dbReference type="Gene3D" id="3.40.50.150">
    <property type="entry name" value="Vaccinia Virus protein VP39"/>
    <property type="match status" value="1"/>
</dbReference>
<dbReference type="PANTHER" id="PTHR12136:SF41">
    <property type="entry name" value="PLECKSTRIN HOMOLOGY (PH) AND LIPID-BINDING START DOMAINS-CONTAINING PROTEIN"/>
    <property type="match status" value="1"/>
</dbReference>
<name>A0A812WDQ4_SYMPI</name>
<dbReference type="PROSITE" id="PS51612">
    <property type="entry name" value="SAM_MT_2O_PK"/>
    <property type="match status" value="1"/>
</dbReference>
<dbReference type="Pfam" id="PF07059">
    <property type="entry name" value="EDR2_C"/>
    <property type="match status" value="1"/>
</dbReference>
<sequence length="1001" mass="112076">MRVQERWHLKMKPLASCFKFRLPWDAGTTTYLNGSLHLPVWGPATTTESRLFVEFDGVDPEKCFRTYDNQKYEQQMFYFNTHRRIAKYKHDFTDYFRCCCFDCTSEVAILTKYFQVVEPTPEEVVGMFLESVACWTLNATAQCSAASDFQCVPEKLKRIARSKASFARLRQGLDVNVAQDTRVSSVFRHWGQSSPKGVRLGAKKTLNRIVRAGRSVLRPVEIREALSSIPPMVLPGDAIIEDDNGDEHEAEAAEFHSITDSEEEMHGEVSGFDKRKADFPQGVGEHSWSIHDASTFKLRSDMYFLDGSKVPSGPAMLQLVDVDLSLLGPHGPVVESAKHPDFACQAFRRRGDNRFMFVWNFIMPPYQTVITAALDPAAPWLLEPETPQARVWRRFLAASLEEQKKKLKLIFSVETGPWVVKKVALKKPTLIGQKISMATSYKRDDHLEITLDVTNGGRGGGYEEMVTRMVLRHVKSLECGLCCLIEATQEDELPESTSQDGHMPDVDTATGRVLTATVLASEREITANRDYQLTIFVRNPTLMIPPYEEAVWNVWNLDTFDSPGSSGVLPTFRDSISLPGYPVYNKARQWVVRNQDPVTGVNYRNGLSEIPGLFVQFQLPTKLVPGDVITIEGPTGFTFKTGLQDTCDDFRWEPLEDAYLYLPNSMITCINNMITMTVQEPKNIPELRVMMFRLTSRNPAKTPHTFLNHWSITHTSNGAIMSTEAIKSWDVVPQLAGVRIMLVGQQKAENSVSTIAISYTPVSDADELSLEALEPTGFDFTGASAVSLGHEVIATNAETIRIRASMYAEVNVDIVIADFRLGLNGGPTLFNLVTKLNNGDQMDEALNFRGGFRLPGRVAVTGKRISSEYKLMPELYPVPSLWEVRMGETAVVEMPFTVTINTAVGSMMRLRAPPYDLQAEQFNIIQSGTAETVTSEVISSSSGEMVARLSTQLFRGVLYEAQVRVLTPKVPNPTDAMWSIEVGRPSPRWSHFAAFVVSRPL</sequence>
<feature type="domain" description="Protein ENHANCED DISEASE RESISTANCE 2 C-terminal" evidence="1">
    <location>
        <begin position="288"/>
        <end position="496"/>
    </location>
</feature>
<dbReference type="InterPro" id="IPR045096">
    <property type="entry name" value="EDR2-like"/>
</dbReference>
<dbReference type="EMBL" id="CAJNIZ010044094">
    <property type="protein sequence ID" value="CAE7677989.1"/>
    <property type="molecule type" value="Genomic_DNA"/>
</dbReference>
<dbReference type="GO" id="GO:0004483">
    <property type="term" value="F:methyltransferase cap1 activity"/>
    <property type="evidence" value="ECO:0007669"/>
    <property type="project" value="InterPro"/>
</dbReference>
<accession>A0A812WDQ4</accession>
<dbReference type="SUPFAM" id="SSF53335">
    <property type="entry name" value="S-adenosyl-L-methionine-dependent methyltransferases"/>
    <property type="match status" value="1"/>
</dbReference>
<evidence type="ECO:0000259" key="1">
    <source>
        <dbReference type="Pfam" id="PF07059"/>
    </source>
</evidence>
<proteinExistence type="predicted"/>
<evidence type="ECO:0000313" key="3">
    <source>
        <dbReference type="Proteomes" id="UP000649617"/>
    </source>
</evidence>
<dbReference type="OrthoDB" id="428977at2759"/>
<gene>
    <name evidence="2" type="primary">EDR2</name>
    <name evidence="2" type="ORF">SPIL2461_LOCUS18826</name>
</gene>
<organism evidence="2 3">
    <name type="scientific">Symbiodinium pilosum</name>
    <name type="common">Dinoflagellate</name>
    <dbReference type="NCBI Taxonomy" id="2952"/>
    <lineage>
        <taxon>Eukaryota</taxon>
        <taxon>Sar</taxon>
        <taxon>Alveolata</taxon>
        <taxon>Dinophyceae</taxon>
        <taxon>Suessiales</taxon>
        <taxon>Symbiodiniaceae</taxon>
        <taxon>Symbiodinium</taxon>
    </lineage>
</organism>
<dbReference type="InterPro" id="IPR009769">
    <property type="entry name" value="EDR2_C"/>
</dbReference>